<keyword evidence="5 7" id="KW-1133">Transmembrane helix</keyword>
<evidence type="ECO:0000256" key="5">
    <source>
        <dbReference type="ARBA" id="ARBA00022989"/>
    </source>
</evidence>
<comment type="subcellular location">
    <subcellularLocation>
        <location evidence="1">Endomembrane system</location>
        <topology evidence="1">Multi-pass membrane protein</topology>
    </subcellularLocation>
</comment>
<feature type="transmembrane region" description="Helical" evidence="7">
    <location>
        <begin position="412"/>
        <end position="434"/>
    </location>
</feature>
<keyword evidence="10" id="KW-1185">Reference proteome</keyword>
<feature type="transmembrane region" description="Helical" evidence="7">
    <location>
        <begin position="446"/>
        <end position="465"/>
    </location>
</feature>
<sequence>MSSGQITPNDFELDQLITEEGNSEEHPTMKELNASITNSGEMKNIMWKDQKVKVYALNYKEVPLVKYQIVACMIMFLVFGFNDQATGSLLPTLTEHYKISTVKVSNIFLLQLFGYTLASLYNETLHRYIGMRGGMITATALCLVFFGILASKPRSFYVYMFCCLPLGLALGIVDSIANVFIGNLVIHKNEMMGIMHSVYGAAAMLTPPLVAHFVEWGHWSLFFLLPVITSFVGMCFIIPAFRFETEAKYDYVCAVAKENEHSDTPEDPDETKFLTLIKNPIILLNSIFLFIYLGAEISTGSWFFSFLLATKSTDKVAMSYIASAYWIGFTLGRLVLGFATDRFFSNQYKASRGYGFLTLFWYTIFVIVGAINYNSKLYFTGLFLVVFFCGFFMGPLFPNASIVTLQILPGNLHIPGISLAVAIGGCGGAALPYMVGVITHLIGIEWTPLLCWIMVAALTVVWASYPRYIKGHDEFL</sequence>
<evidence type="ECO:0000256" key="7">
    <source>
        <dbReference type="SAM" id="Phobius"/>
    </source>
</evidence>
<dbReference type="InterPro" id="IPR020846">
    <property type="entry name" value="MFS_dom"/>
</dbReference>
<evidence type="ECO:0000256" key="3">
    <source>
        <dbReference type="ARBA" id="ARBA00022448"/>
    </source>
</evidence>
<feature type="transmembrane region" description="Helical" evidence="7">
    <location>
        <begin position="64"/>
        <end position="82"/>
    </location>
</feature>
<dbReference type="EMBL" id="HE576754">
    <property type="protein sequence ID" value="CCC69434.1"/>
    <property type="molecule type" value="Genomic_DNA"/>
</dbReference>
<keyword evidence="3" id="KW-0813">Transport</keyword>
<dbReference type="InterPro" id="IPR051788">
    <property type="entry name" value="MFS_Transporter"/>
</dbReference>
<keyword evidence="4 7" id="KW-0812">Transmembrane</keyword>
<dbReference type="KEGG" id="ncs:NCAS_0C04440"/>
<feature type="transmembrane region" description="Helical" evidence="7">
    <location>
        <begin position="317"/>
        <end position="339"/>
    </location>
</feature>
<dbReference type="SUPFAM" id="SSF103473">
    <property type="entry name" value="MFS general substrate transporter"/>
    <property type="match status" value="1"/>
</dbReference>
<dbReference type="Pfam" id="PF07690">
    <property type="entry name" value="MFS_1"/>
    <property type="match status" value="1"/>
</dbReference>
<reference key="2">
    <citation type="submission" date="2011-08" db="EMBL/GenBank/DDBJ databases">
        <title>Genome sequence of Naumovozyma castellii.</title>
        <authorList>
            <person name="Gordon J.L."/>
            <person name="Armisen D."/>
            <person name="Proux-Wera E."/>
            <person name="OhEigeartaigh S.S."/>
            <person name="Byrne K.P."/>
            <person name="Wolfe K.H."/>
        </authorList>
    </citation>
    <scope>NUCLEOTIDE SEQUENCE</scope>
    <source>
        <strain>Type strain:CBS 4309</strain>
    </source>
</reference>
<feature type="transmembrane region" description="Helical" evidence="7">
    <location>
        <begin position="351"/>
        <end position="371"/>
    </location>
</feature>
<feature type="transmembrane region" description="Helical" evidence="7">
    <location>
        <begin position="377"/>
        <end position="400"/>
    </location>
</feature>
<dbReference type="Proteomes" id="UP000001640">
    <property type="component" value="Chromosome 3"/>
</dbReference>
<dbReference type="FunCoup" id="G0VD72">
    <property type="interactions" value="30"/>
</dbReference>
<feature type="transmembrane region" description="Helical" evidence="7">
    <location>
        <begin position="133"/>
        <end position="150"/>
    </location>
</feature>
<dbReference type="PROSITE" id="PS50850">
    <property type="entry name" value="MFS"/>
    <property type="match status" value="1"/>
</dbReference>
<evidence type="ECO:0000313" key="9">
    <source>
        <dbReference type="EMBL" id="CCC69434.1"/>
    </source>
</evidence>
<dbReference type="InterPro" id="IPR036259">
    <property type="entry name" value="MFS_trans_sf"/>
</dbReference>
<dbReference type="RefSeq" id="XP_003675798.1">
    <property type="nucleotide sequence ID" value="XM_003675750.1"/>
</dbReference>
<evidence type="ECO:0000256" key="4">
    <source>
        <dbReference type="ARBA" id="ARBA00022692"/>
    </source>
</evidence>
<dbReference type="AlphaFoldDB" id="G0VD72"/>
<accession>G0VD72</accession>
<reference evidence="9 10" key="1">
    <citation type="journal article" date="2011" name="Proc. Natl. Acad. Sci. U.S.A.">
        <title>Evolutionary erosion of yeast sex chromosomes by mating-type switching accidents.</title>
        <authorList>
            <person name="Gordon J.L."/>
            <person name="Armisen D."/>
            <person name="Proux-Wera E."/>
            <person name="Oheigeartaigh S.S."/>
            <person name="Byrne K.P."/>
            <person name="Wolfe K.H."/>
        </authorList>
    </citation>
    <scope>NUCLEOTIDE SEQUENCE [LARGE SCALE GENOMIC DNA]</scope>
    <source>
        <strain evidence="10">ATCC 76901 / BCRC 22586 / CBS 4309 / NBRC 1992 / NRRL Y-12630</strain>
    </source>
</reference>
<dbReference type="OrthoDB" id="413079at2759"/>
<dbReference type="HOGENOM" id="CLU_021993_0_2_1"/>
<feature type="transmembrane region" description="Helical" evidence="7">
    <location>
        <begin position="282"/>
        <end position="305"/>
    </location>
</feature>
<dbReference type="GO" id="GO:0012505">
    <property type="term" value="C:endomembrane system"/>
    <property type="evidence" value="ECO:0007669"/>
    <property type="project" value="UniProtKB-SubCell"/>
</dbReference>
<evidence type="ECO:0000259" key="8">
    <source>
        <dbReference type="PROSITE" id="PS50850"/>
    </source>
</evidence>
<dbReference type="OMA" id="ALQLLYW"/>
<evidence type="ECO:0000256" key="6">
    <source>
        <dbReference type="ARBA" id="ARBA00023136"/>
    </source>
</evidence>
<dbReference type="GeneID" id="96903015"/>
<feature type="transmembrane region" description="Helical" evidence="7">
    <location>
        <begin position="220"/>
        <end position="241"/>
    </location>
</feature>
<dbReference type="Gene3D" id="1.20.1250.20">
    <property type="entry name" value="MFS general substrate transporter like domains"/>
    <property type="match status" value="2"/>
</dbReference>
<protein>
    <recommendedName>
        <fullName evidence="8">Major facilitator superfamily (MFS) profile domain-containing protein</fullName>
    </recommendedName>
</protein>
<evidence type="ECO:0000313" key="10">
    <source>
        <dbReference type="Proteomes" id="UP000001640"/>
    </source>
</evidence>
<feature type="transmembrane region" description="Helical" evidence="7">
    <location>
        <begin position="193"/>
        <end position="214"/>
    </location>
</feature>
<keyword evidence="6 7" id="KW-0472">Membrane</keyword>
<evidence type="ECO:0000256" key="2">
    <source>
        <dbReference type="ARBA" id="ARBA00008335"/>
    </source>
</evidence>
<dbReference type="GO" id="GO:0022857">
    <property type="term" value="F:transmembrane transporter activity"/>
    <property type="evidence" value="ECO:0007669"/>
    <property type="project" value="InterPro"/>
</dbReference>
<dbReference type="PANTHER" id="PTHR23514:SF3">
    <property type="entry name" value="BYPASS OF STOP CODON PROTEIN 6"/>
    <property type="match status" value="1"/>
</dbReference>
<feature type="domain" description="Major facilitator superfamily (MFS) profile" evidence="8">
    <location>
        <begin position="68"/>
        <end position="474"/>
    </location>
</feature>
<evidence type="ECO:0000256" key="1">
    <source>
        <dbReference type="ARBA" id="ARBA00004127"/>
    </source>
</evidence>
<organism evidence="9 10">
    <name type="scientific">Naumovozyma castellii</name>
    <name type="common">Yeast</name>
    <name type="synonym">Saccharomyces castellii</name>
    <dbReference type="NCBI Taxonomy" id="27288"/>
    <lineage>
        <taxon>Eukaryota</taxon>
        <taxon>Fungi</taxon>
        <taxon>Dikarya</taxon>
        <taxon>Ascomycota</taxon>
        <taxon>Saccharomycotina</taxon>
        <taxon>Saccharomycetes</taxon>
        <taxon>Saccharomycetales</taxon>
        <taxon>Saccharomycetaceae</taxon>
        <taxon>Naumovozyma</taxon>
    </lineage>
</organism>
<dbReference type="GO" id="GO:0016020">
    <property type="term" value="C:membrane"/>
    <property type="evidence" value="ECO:0007669"/>
    <property type="project" value="TreeGrafter"/>
</dbReference>
<dbReference type="eggNOG" id="ENOG502QQA7">
    <property type="taxonomic scope" value="Eukaryota"/>
</dbReference>
<dbReference type="InterPro" id="IPR011701">
    <property type="entry name" value="MFS"/>
</dbReference>
<proteinExistence type="inferred from homology"/>
<feature type="transmembrane region" description="Helical" evidence="7">
    <location>
        <begin position="156"/>
        <end position="181"/>
    </location>
</feature>
<dbReference type="InParanoid" id="G0VD72"/>
<comment type="similarity">
    <text evidence="2">Belongs to the major facilitator superfamily.</text>
</comment>
<dbReference type="PANTHER" id="PTHR23514">
    <property type="entry name" value="BYPASS OF STOP CODON PROTEIN 6"/>
    <property type="match status" value="1"/>
</dbReference>
<name>G0VD72_NAUCA</name>
<gene>
    <name evidence="9" type="primary">NCAS0C04440</name>
    <name evidence="9" type="ordered locus">NCAS_0C04440</name>
</gene>